<dbReference type="InterPro" id="IPR001680">
    <property type="entry name" value="WD40_rpt"/>
</dbReference>
<evidence type="ECO:0000256" key="2">
    <source>
        <dbReference type="ARBA" id="ARBA00022737"/>
    </source>
</evidence>
<feature type="non-terminal residue" evidence="5">
    <location>
        <position position="1"/>
    </location>
</feature>
<dbReference type="InterPro" id="IPR015943">
    <property type="entry name" value="WD40/YVTN_repeat-like_dom_sf"/>
</dbReference>
<dbReference type="PROSITE" id="PS50294">
    <property type="entry name" value="WD_REPEATS_REGION"/>
    <property type="match status" value="4"/>
</dbReference>
<dbReference type="CDD" id="cd00200">
    <property type="entry name" value="WD40"/>
    <property type="match status" value="1"/>
</dbReference>
<gene>
    <name evidence="5" type="ORF">RDB_LOCUS119984</name>
</gene>
<dbReference type="InterPro" id="IPR020472">
    <property type="entry name" value="WD40_PAC1"/>
</dbReference>
<evidence type="ECO:0000313" key="5">
    <source>
        <dbReference type="EMBL" id="CAE6482563.1"/>
    </source>
</evidence>
<feature type="repeat" description="WD" evidence="3">
    <location>
        <begin position="267"/>
        <end position="298"/>
    </location>
</feature>
<accession>A0A8H3H3W2</accession>
<dbReference type="AlphaFoldDB" id="A0A8H3H3W2"/>
<dbReference type="InterPro" id="IPR019775">
    <property type="entry name" value="WD40_repeat_CS"/>
</dbReference>
<feature type="region of interest" description="Disordered" evidence="4">
    <location>
        <begin position="192"/>
        <end position="212"/>
    </location>
</feature>
<feature type="repeat" description="WD" evidence="3">
    <location>
        <begin position="451"/>
        <end position="492"/>
    </location>
</feature>
<protein>
    <recommendedName>
        <fullName evidence="7">Vegetative incompatibility protein HET-E-1</fullName>
    </recommendedName>
</protein>
<evidence type="ECO:0000256" key="3">
    <source>
        <dbReference type="PROSITE-ProRule" id="PRU00221"/>
    </source>
</evidence>
<name>A0A8H3H3W2_9AGAM</name>
<sequence length="617" mass="67828">MQTQLRFNILNLDSSLARDCDIGDLDAKVNGVISEELSYSCLYFATHLKLSAPTPTLVVYLRGFITHQLLAWLEILNLKHTVDLGVSMLSAIEAWLHENDISPDVVSLVHDAWKFVASLAVIPARSSTPHIYVSLLSTWRPDSSTFQSYGNLIRDIVAVDGVAIGYPSLYAYYNPKFLSTQNTSSTRRLAKTLSSNAPRSTPRGPTDRPVKSLIPSQAKSIRSVMMSADNISIISASGHLSISRWDRRTGKGISGPFHIRPACFGVVAFSPDAGRIATASSRYEVFVWDASTERLVAGPFYGHQNWVTAIAFSPDGTRIVSGARDQAVLVWDICAPSAPVQSLGGHHHLVRVWDLRDENSIPQLLQGHTSCVRSVDVSSDGALIVSGADDRTIRIWDMSTFQMIYGPFEGHSDYILSVKFSPNGQQVVSGSQDCTVRVWNVSTGDAIAGSFTAHTSRVNAVAFSTDGTQVVSGSDDGTIRVWNVQSQPDAHIERIPADSRAGDSDVTEIWKLNPDGWVVDKDENSLIWIPPLAHDAIRRPAPDHILIPRFDLPISSLLEGKAWKELCRRQEGKSIRCAKGAGLLFQAPRTFLNDERFGLFLGRIYPWLALNQEPLAI</sequence>
<evidence type="ECO:0000256" key="1">
    <source>
        <dbReference type="ARBA" id="ARBA00022574"/>
    </source>
</evidence>
<dbReference type="PROSITE" id="PS50082">
    <property type="entry name" value="WD_REPEATS_2"/>
    <property type="match status" value="5"/>
</dbReference>
<dbReference type="EMBL" id="CAJMWT010004001">
    <property type="protein sequence ID" value="CAE6482563.1"/>
    <property type="molecule type" value="Genomic_DNA"/>
</dbReference>
<evidence type="ECO:0000256" key="4">
    <source>
        <dbReference type="SAM" id="MobiDB-lite"/>
    </source>
</evidence>
<feature type="repeat" description="WD" evidence="3">
    <location>
        <begin position="408"/>
        <end position="449"/>
    </location>
</feature>
<proteinExistence type="predicted"/>
<dbReference type="PRINTS" id="PR00320">
    <property type="entry name" value="GPROTEINBRPT"/>
</dbReference>
<feature type="repeat" description="WD" evidence="3">
    <location>
        <begin position="365"/>
        <end position="406"/>
    </location>
</feature>
<dbReference type="Proteomes" id="UP000663843">
    <property type="component" value="Unassembled WGS sequence"/>
</dbReference>
<dbReference type="InterPro" id="IPR036322">
    <property type="entry name" value="WD40_repeat_dom_sf"/>
</dbReference>
<dbReference type="SMART" id="SM00320">
    <property type="entry name" value="WD40"/>
    <property type="match status" value="6"/>
</dbReference>
<evidence type="ECO:0000313" key="6">
    <source>
        <dbReference type="Proteomes" id="UP000663843"/>
    </source>
</evidence>
<dbReference type="Pfam" id="PF00400">
    <property type="entry name" value="WD40"/>
    <property type="match status" value="4"/>
</dbReference>
<organism evidence="5 6">
    <name type="scientific">Rhizoctonia solani</name>
    <dbReference type="NCBI Taxonomy" id="456999"/>
    <lineage>
        <taxon>Eukaryota</taxon>
        <taxon>Fungi</taxon>
        <taxon>Dikarya</taxon>
        <taxon>Basidiomycota</taxon>
        <taxon>Agaricomycotina</taxon>
        <taxon>Agaricomycetes</taxon>
        <taxon>Cantharellales</taxon>
        <taxon>Ceratobasidiaceae</taxon>
        <taxon>Rhizoctonia</taxon>
    </lineage>
</organism>
<dbReference type="SUPFAM" id="SSF50978">
    <property type="entry name" value="WD40 repeat-like"/>
    <property type="match status" value="1"/>
</dbReference>
<keyword evidence="2" id="KW-0677">Repeat</keyword>
<evidence type="ECO:0008006" key="7">
    <source>
        <dbReference type="Google" id="ProtNLM"/>
    </source>
</evidence>
<feature type="repeat" description="WD" evidence="3">
    <location>
        <begin position="300"/>
        <end position="333"/>
    </location>
</feature>
<dbReference type="PROSITE" id="PS00678">
    <property type="entry name" value="WD_REPEATS_1"/>
    <property type="match status" value="4"/>
</dbReference>
<dbReference type="PANTHER" id="PTHR44129">
    <property type="entry name" value="WD REPEAT-CONTAINING PROTEIN POP1"/>
    <property type="match status" value="1"/>
</dbReference>
<comment type="caution">
    <text evidence="5">The sequence shown here is derived from an EMBL/GenBank/DDBJ whole genome shotgun (WGS) entry which is preliminary data.</text>
</comment>
<reference evidence="5" key="1">
    <citation type="submission" date="2021-01" db="EMBL/GenBank/DDBJ databases">
        <authorList>
            <person name="Kaushik A."/>
        </authorList>
    </citation>
    <scope>NUCLEOTIDE SEQUENCE</scope>
    <source>
        <strain evidence="5">AG2-2IIIB</strain>
    </source>
</reference>
<dbReference type="InterPro" id="IPR050349">
    <property type="entry name" value="WD_LIS1/nudF_dynein_reg"/>
</dbReference>
<keyword evidence="1 3" id="KW-0853">WD repeat</keyword>
<dbReference type="Gene3D" id="2.130.10.10">
    <property type="entry name" value="YVTN repeat-like/Quinoprotein amine dehydrogenase"/>
    <property type="match status" value="3"/>
</dbReference>